<dbReference type="AlphaFoldDB" id="A0A0D0DE49"/>
<dbReference type="Proteomes" id="UP000054538">
    <property type="component" value="Unassembled WGS sequence"/>
</dbReference>
<reference evidence="2 3" key="1">
    <citation type="submission" date="2014-04" db="EMBL/GenBank/DDBJ databases">
        <authorList>
            <consortium name="DOE Joint Genome Institute"/>
            <person name="Kuo A."/>
            <person name="Kohler A."/>
            <person name="Jargeat P."/>
            <person name="Nagy L.G."/>
            <person name="Floudas D."/>
            <person name="Copeland A."/>
            <person name="Barry K.W."/>
            <person name="Cichocki N."/>
            <person name="Veneault-Fourrey C."/>
            <person name="LaButti K."/>
            <person name="Lindquist E.A."/>
            <person name="Lipzen A."/>
            <person name="Lundell T."/>
            <person name="Morin E."/>
            <person name="Murat C."/>
            <person name="Sun H."/>
            <person name="Tunlid A."/>
            <person name="Henrissat B."/>
            <person name="Grigoriev I.V."/>
            <person name="Hibbett D.S."/>
            <person name="Martin F."/>
            <person name="Nordberg H.P."/>
            <person name="Cantor M.N."/>
            <person name="Hua S.X."/>
        </authorList>
    </citation>
    <scope>NUCLEOTIDE SEQUENCE [LARGE SCALE GENOMIC DNA]</scope>
    <source>
        <strain evidence="2 3">Ve08.2h10</strain>
    </source>
</reference>
<dbReference type="HOGENOM" id="CLU_2764924_0_0_1"/>
<organism evidence="2 3">
    <name type="scientific">Paxillus rubicundulus Ve08.2h10</name>
    <dbReference type="NCBI Taxonomy" id="930991"/>
    <lineage>
        <taxon>Eukaryota</taxon>
        <taxon>Fungi</taxon>
        <taxon>Dikarya</taxon>
        <taxon>Basidiomycota</taxon>
        <taxon>Agaricomycotina</taxon>
        <taxon>Agaricomycetes</taxon>
        <taxon>Agaricomycetidae</taxon>
        <taxon>Boletales</taxon>
        <taxon>Paxilineae</taxon>
        <taxon>Paxillaceae</taxon>
        <taxon>Paxillus</taxon>
    </lineage>
</organism>
<evidence type="ECO:0000313" key="2">
    <source>
        <dbReference type="EMBL" id="KIK79084.1"/>
    </source>
</evidence>
<dbReference type="EMBL" id="KN826383">
    <property type="protein sequence ID" value="KIK79084.1"/>
    <property type="molecule type" value="Genomic_DNA"/>
</dbReference>
<dbReference type="OrthoDB" id="2671786at2759"/>
<sequence length="72" mass="8022">MLTSATLTVLTLSNVVCLLHICTDSLVAIHCSSDHPNIKIGLKIKYTLNNYVDLAFLIPEGWKRDDPPPPKY</sequence>
<proteinExistence type="predicted"/>
<evidence type="ECO:0000313" key="3">
    <source>
        <dbReference type="Proteomes" id="UP000054538"/>
    </source>
</evidence>
<feature type="signal peptide" evidence="1">
    <location>
        <begin position="1"/>
        <end position="18"/>
    </location>
</feature>
<name>A0A0D0DE49_9AGAM</name>
<gene>
    <name evidence="2" type="ORF">PAXRUDRAFT_162240</name>
</gene>
<accession>A0A0D0DE49</accession>
<reference evidence="3" key="2">
    <citation type="submission" date="2015-01" db="EMBL/GenBank/DDBJ databases">
        <title>Evolutionary Origins and Diversification of the Mycorrhizal Mutualists.</title>
        <authorList>
            <consortium name="DOE Joint Genome Institute"/>
            <consortium name="Mycorrhizal Genomics Consortium"/>
            <person name="Kohler A."/>
            <person name="Kuo A."/>
            <person name="Nagy L.G."/>
            <person name="Floudas D."/>
            <person name="Copeland A."/>
            <person name="Barry K.W."/>
            <person name="Cichocki N."/>
            <person name="Veneault-Fourrey C."/>
            <person name="LaButti K."/>
            <person name="Lindquist E.A."/>
            <person name="Lipzen A."/>
            <person name="Lundell T."/>
            <person name="Morin E."/>
            <person name="Murat C."/>
            <person name="Riley R."/>
            <person name="Ohm R."/>
            <person name="Sun H."/>
            <person name="Tunlid A."/>
            <person name="Henrissat B."/>
            <person name="Grigoriev I.V."/>
            <person name="Hibbett D.S."/>
            <person name="Martin F."/>
        </authorList>
    </citation>
    <scope>NUCLEOTIDE SEQUENCE [LARGE SCALE GENOMIC DNA]</scope>
    <source>
        <strain evidence="3">Ve08.2h10</strain>
    </source>
</reference>
<keyword evidence="1" id="KW-0732">Signal</keyword>
<dbReference type="InParanoid" id="A0A0D0DE49"/>
<keyword evidence="3" id="KW-1185">Reference proteome</keyword>
<evidence type="ECO:0000256" key="1">
    <source>
        <dbReference type="SAM" id="SignalP"/>
    </source>
</evidence>
<protein>
    <recommendedName>
        <fullName evidence="4">Secreted protein</fullName>
    </recommendedName>
</protein>
<feature type="chain" id="PRO_5002225742" description="Secreted protein" evidence="1">
    <location>
        <begin position="19"/>
        <end position="72"/>
    </location>
</feature>
<evidence type="ECO:0008006" key="4">
    <source>
        <dbReference type="Google" id="ProtNLM"/>
    </source>
</evidence>